<evidence type="ECO:0000313" key="1">
    <source>
        <dbReference type="EnsemblPlants" id="AET7Gv20939100.3"/>
    </source>
</evidence>
<name>A0A453SH49_AEGTS</name>
<dbReference type="Gramene" id="AET7Gv20939100.3">
    <property type="protein sequence ID" value="AET7Gv20939100.3"/>
    <property type="gene ID" value="AET7Gv20939100"/>
</dbReference>
<dbReference type="AlphaFoldDB" id="A0A453SH49"/>
<accession>A0A453SH49</accession>
<proteinExistence type="predicted"/>
<evidence type="ECO:0000313" key="2">
    <source>
        <dbReference type="Proteomes" id="UP000015105"/>
    </source>
</evidence>
<reference evidence="1" key="4">
    <citation type="submission" date="2019-03" db="UniProtKB">
        <authorList>
            <consortium name="EnsemblPlants"/>
        </authorList>
    </citation>
    <scope>IDENTIFICATION</scope>
</reference>
<dbReference type="Proteomes" id="UP000015105">
    <property type="component" value="Chromosome 7D"/>
</dbReference>
<sequence>MVLSFPMEFVPPRIDLDRHLLNAAPFIVTESGIHAVPPSNTLYAISRSA</sequence>
<reference evidence="2" key="1">
    <citation type="journal article" date="2014" name="Science">
        <title>Ancient hybridizations among the ancestral genomes of bread wheat.</title>
        <authorList>
            <consortium name="International Wheat Genome Sequencing Consortium,"/>
            <person name="Marcussen T."/>
            <person name="Sandve S.R."/>
            <person name="Heier L."/>
            <person name="Spannagl M."/>
            <person name="Pfeifer M."/>
            <person name="Jakobsen K.S."/>
            <person name="Wulff B.B."/>
            <person name="Steuernagel B."/>
            <person name="Mayer K.F."/>
            <person name="Olsen O.A."/>
        </authorList>
    </citation>
    <scope>NUCLEOTIDE SEQUENCE [LARGE SCALE GENOMIC DNA]</scope>
    <source>
        <strain evidence="2">cv. AL8/78</strain>
    </source>
</reference>
<reference evidence="2" key="2">
    <citation type="journal article" date="2017" name="Nat. Plants">
        <title>The Aegilops tauschii genome reveals multiple impacts of transposons.</title>
        <authorList>
            <person name="Zhao G."/>
            <person name="Zou C."/>
            <person name="Li K."/>
            <person name="Wang K."/>
            <person name="Li T."/>
            <person name="Gao L."/>
            <person name="Zhang X."/>
            <person name="Wang H."/>
            <person name="Yang Z."/>
            <person name="Liu X."/>
            <person name="Jiang W."/>
            <person name="Mao L."/>
            <person name="Kong X."/>
            <person name="Jiao Y."/>
            <person name="Jia J."/>
        </authorList>
    </citation>
    <scope>NUCLEOTIDE SEQUENCE [LARGE SCALE GENOMIC DNA]</scope>
    <source>
        <strain evidence="2">cv. AL8/78</strain>
    </source>
</reference>
<reference evidence="1" key="3">
    <citation type="journal article" date="2017" name="Nature">
        <title>Genome sequence of the progenitor of the wheat D genome Aegilops tauschii.</title>
        <authorList>
            <person name="Luo M.C."/>
            <person name="Gu Y.Q."/>
            <person name="Puiu D."/>
            <person name="Wang H."/>
            <person name="Twardziok S.O."/>
            <person name="Deal K.R."/>
            <person name="Huo N."/>
            <person name="Zhu T."/>
            <person name="Wang L."/>
            <person name="Wang Y."/>
            <person name="McGuire P.E."/>
            <person name="Liu S."/>
            <person name="Long H."/>
            <person name="Ramasamy R.K."/>
            <person name="Rodriguez J.C."/>
            <person name="Van S.L."/>
            <person name="Yuan L."/>
            <person name="Wang Z."/>
            <person name="Xia Z."/>
            <person name="Xiao L."/>
            <person name="Anderson O.D."/>
            <person name="Ouyang S."/>
            <person name="Liang Y."/>
            <person name="Zimin A.V."/>
            <person name="Pertea G."/>
            <person name="Qi P."/>
            <person name="Bennetzen J.L."/>
            <person name="Dai X."/>
            <person name="Dawson M.W."/>
            <person name="Muller H.G."/>
            <person name="Kugler K."/>
            <person name="Rivarola-Duarte L."/>
            <person name="Spannagl M."/>
            <person name="Mayer K.F.X."/>
            <person name="Lu F.H."/>
            <person name="Bevan M.W."/>
            <person name="Leroy P."/>
            <person name="Li P."/>
            <person name="You F.M."/>
            <person name="Sun Q."/>
            <person name="Liu Z."/>
            <person name="Lyons E."/>
            <person name="Wicker T."/>
            <person name="Salzberg S.L."/>
            <person name="Devos K.M."/>
            <person name="Dvorak J."/>
        </authorList>
    </citation>
    <scope>NUCLEOTIDE SEQUENCE [LARGE SCALE GENOMIC DNA]</scope>
    <source>
        <strain evidence="1">cv. AL8/78</strain>
    </source>
</reference>
<protein>
    <submittedName>
        <fullName evidence="1">Uncharacterized protein</fullName>
    </submittedName>
</protein>
<reference evidence="1" key="5">
    <citation type="journal article" date="2021" name="G3 (Bethesda)">
        <title>Aegilops tauschii genome assembly Aet v5.0 features greater sequence contiguity and improved annotation.</title>
        <authorList>
            <person name="Wang L."/>
            <person name="Zhu T."/>
            <person name="Rodriguez J.C."/>
            <person name="Deal K.R."/>
            <person name="Dubcovsky J."/>
            <person name="McGuire P.E."/>
            <person name="Lux T."/>
            <person name="Spannagl M."/>
            <person name="Mayer K.F.X."/>
            <person name="Baldrich P."/>
            <person name="Meyers B.C."/>
            <person name="Huo N."/>
            <person name="Gu Y.Q."/>
            <person name="Zhou H."/>
            <person name="Devos K.M."/>
            <person name="Bennetzen J.L."/>
            <person name="Unver T."/>
            <person name="Budak H."/>
            <person name="Gulick P.J."/>
            <person name="Galiba G."/>
            <person name="Kalapos B."/>
            <person name="Nelson D.R."/>
            <person name="Li P."/>
            <person name="You F.M."/>
            <person name="Luo M.C."/>
            <person name="Dvorak J."/>
        </authorList>
    </citation>
    <scope>NUCLEOTIDE SEQUENCE [LARGE SCALE GENOMIC DNA]</scope>
    <source>
        <strain evidence="1">cv. AL8/78</strain>
    </source>
</reference>
<organism evidence="1 2">
    <name type="scientific">Aegilops tauschii subsp. strangulata</name>
    <name type="common">Goatgrass</name>
    <dbReference type="NCBI Taxonomy" id="200361"/>
    <lineage>
        <taxon>Eukaryota</taxon>
        <taxon>Viridiplantae</taxon>
        <taxon>Streptophyta</taxon>
        <taxon>Embryophyta</taxon>
        <taxon>Tracheophyta</taxon>
        <taxon>Spermatophyta</taxon>
        <taxon>Magnoliopsida</taxon>
        <taxon>Liliopsida</taxon>
        <taxon>Poales</taxon>
        <taxon>Poaceae</taxon>
        <taxon>BOP clade</taxon>
        <taxon>Pooideae</taxon>
        <taxon>Triticodae</taxon>
        <taxon>Triticeae</taxon>
        <taxon>Triticinae</taxon>
        <taxon>Aegilops</taxon>
    </lineage>
</organism>
<dbReference type="EnsemblPlants" id="AET7Gv20939100.3">
    <property type="protein sequence ID" value="AET7Gv20939100.3"/>
    <property type="gene ID" value="AET7Gv20939100"/>
</dbReference>
<keyword evidence="2" id="KW-1185">Reference proteome</keyword>